<comment type="caution">
    <text evidence="2">The sequence shown here is derived from an EMBL/GenBank/DDBJ whole genome shotgun (WGS) entry which is preliminary data.</text>
</comment>
<dbReference type="AlphaFoldDB" id="A0AAV9XSC5"/>
<dbReference type="PANTHER" id="PTHR36986:SF1">
    <property type="entry name" value="UPF0643 PROTEIN PB2B2.08"/>
    <property type="match status" value="1"/>
</dbReference>
<proteinExistence type="predicted"/>
<dbReference type="PANTHER" id="PTHR36986">
    <property type="entry name" value="UPF0643 PROTEIN PB2B2.08"/>
    <property type="match status" value="1"/>
</dbReference>
<evidence type="ECO:0000313" key="2">
    <source>
        <dbReference type="EMBL" id="KAK6544356.1"/>
    </source>
</evidence>
<dbReference type="EMBL" id="JAVHJO010000001">
    <property type="protein sequence ID" value="KAK6544356.1"/>
    <property type="molecule type" value="Genomic_DNA"/>
</dbReference>
<dbReference type="Proteomes" id="UP001365542">
    <property type="component" value="Unassembled WGS sequence"/>
</dbReference>
<accession>A0AAV9XSC5</accession>
<keyword evidence="3" id="KW-1185">Reference proteome</keyword>
<name>A0AAV9XSC5_9PEZI</name>
<evidence type="ECO:0000256" key="1">
    <source>
        <dbReference type="SAM" id="MobiDB-lite"/>
    </source>
</evidence>
<evidence type="ECO:0000313" key="3">
    <source>
        <dbReference type="Proteomes" id="UP001365542"/>
    </source>
</evidence>
<reference evidence="2 3" key="1">
    <citation type="submission" date="2019-10" db="EMBL/GenBank/DDBJ databases">
        <authorList>
            <person name="Palmer J.M."/>
        </authorList>
    </citation>
    <scope>NUCLEOTIDE SEQUENCE [LARGE SCALE GENOMIC DNA]</scope>
    <source>
        <strain evidence="2 3">TWF694</strain>
    </source>
</reference>
<sequence>MGALDFLYNITPQWPFASQDEQPEQQVSKSSGCPVEHSFSKSSGGCPVDHSNLNVNILPPHVVTHSATPEDIKFKAAASRQVPGIGQSVDPAIIDSLDLSGRLHDHQHLVASPYTDRDHLLDLTTLARPHQLLAKSLTIMNANTTDYAIEPYDEAFNWDDVLLALRKLSTRENYNFPRSEFYIIVFRSRLPFDADRTHLGKLDKDAHLEAVESGQLLKYWFGTPHPETGRNLATCIWRHRDDAKKGGAGPGHVRAMEAVRNIYLEWRVERLKFVIEDGASSWSISKWID</sequence>
<organism evidence="2 3">
    <name type="scientific">Orbilia ellipsospora</name>
    <dbReference type="NCBI Taxonomy" id="2528407"/>
    <lineage>
        <taxon>Eukaryota</taxon>
        <taxon>Fungi</taxon>
        <taxon>Dikarya</taxon>
        <taxon>Ascomycota</taxon>
        <taxon>Pezizomycotina</taxon>
        <taxon>Orbiliomycetes</taxon>
        <taxon>Orbiliales</taxon>
        <taxon>Orbiliaceae</taxon>
        <taxon>Orbilia</taxon>
    </lineage>
</organism>
<gene>
    <name evidence="2" type="ORF">TWF694_001056</name>
</gene>
<protein>
    <submittedName>
        <fullName evidence="2">Uncharacterized protein</fullName>
    </submittedName>
</protein>
<feature type="region of interest" description="Disordered" evidence="1">
    <location>
        <begin position="17"/>
        <end position="36"/>
    </location>
</feature>